<dbReference type="GO" id="GO:0003677">
    <property type="term" value="F:DNA binding"/>
    <property type="evidence" value="ECO:0007669"/>
    <property type="project" value="UniProtKB-KW"/>
</dbReference>
<dbReference type="Pfam" id="PF00392">
    <property type="entry name" value="GntR"/>
    <property type="match status" value="1"/>
</dbReference>
<feature type="region of interest" description="Disordered" evidence="4">
    <location>
        <begin position="1"/>
        <end position="23"/>
    </location>
</feature>
<organism evidence="6 7">
    <name type="scientific">Aquisalimonas asiatica</name>
    <dbReference type="NCBI Taxonomy" id="406100"/>
    <lineage>
        <taxon>Bacteria</taxon>
        <taxon>Pseudomonadati</taxon>
        <taxon>Pseudomonadota</taxon>
        <taxon>Gammaproteobacteria</taxon>
        <taxon>Chromatiales</taxon>
        <taxon>Ectothiorhodospiraceae</taxon>
        <taxon>Aquisalimonas</taxon>
    </lineage>
</organism>
<evidence type="ECO:0000256" key="3">
    <source>
        <dbReference type="ARBA" id="ARBA00023163"/>
    </source>
</evidence>
<feature type="compositionally biased region" description="Basic and acidic residues" evidence="4">
    <location>
        <begin position="1"/>
        <end position="14"/>
    </location>
</feature>
<dbReference type="Proteomes" id="UP000199657">
    <property type="component" value="Unassembled WGS sequence"/>
</dbReference>
<dbReference type="PANTHER" id="PTHR43537">
    <property type="entry name" value="TRANSCRIPTIONAL REGULATOR, GNTR FAMILY"/>
    <property type="match status" value="1"/>
</dbReference>
<name>A0A1H8S5U0_9GAMM</name>
<gene>
    <name evidence="6" type="ORF">SAMN04488052_102479</name>
</gene>
<evidence type="ECO:0000313" key="7">
    <source>
        <dbReference type="Proteomes" id="UP000199657"/>
    </source>
</evidence>
<dbReference type="SUPFAM" id="SSF48008">
    <property type="entry name" value="GntR ligand-binding domain-like"/>
    <property type="match status" value="1"/>
</dbReference>
<keyword evidence="7" id="KW-1185">Reference proteome</keyword>
<evidence type="ECO:0000259" key="5">
    <source>
        <dbReference type="SMART" id="SM00895"/>
    </source>
</evidence>
<dbReference type="InterPro" id="IPR008920">
    <property type="entry name" value="TF_FadR/GntR_C"/>
</dbReference>
<dbReference type="SUPFAM" id="SSF46785">
    <property type="entry name" value="Winged helix' DNA-binding domain"/>
    <property type="match status" value="1"/>
</dbReference>
<evidence type="ECO:0000313" key="6">
    <source>
        <dbReference type="EMBL" id="SEO73523.1"/>
    </source>
</evidence>
<dbReference type="Gene3D" id="1.20.120.530">
    <property type="entry name" value="GntR ligand-binding domain-like"/>
    <property type="match status" value="1"/>
</dbReference>
<dbReference type="InterPro" id="IPR036388">
    <property type="entry name" value="WH-like_DNA-bd_sf"/>
</dbReference>
<keyword evidence="2 6" id="KW-0238">DNA-binding</keyword>
<dbReference type="InterPro" id="IPR000524">
    <property type="entry name" value="Tscrpt_reg_HTH_GntR"/>
</dbReference>
<evidence type="ECO:0000256" key="1">
    <source>
        <dbReference type="ARBA" id="ARBA00023015"/>
    </source>
</evidence>
<dbReference type="InterPro" id="IPR011711">
    <property type="entry name" value="GntR_C"/>
</dbReference>
<reference evidence="6 7" key="1">
    <citation type="submission" date="2016-10" db="EMBL/GenBank/DDBJ databases">
        <authorList>
            <person name="de Groot N.N."/>
        </authorList>
    </citation>
    <scope>NUCLEOTIDE SEQUENCE [LARGE SCALE GENOMIC DNA]</scope>
    <source>
        <strain evidence="6 7">CGMCC 1.6291</strain>
    </source>
</reference>
<evidence type="ECO:0000256" key="4">
    <source>
        <dbReference type="SAM" id="MobiDB-lite"/>
    </source>
</evidence>
<accession>A0A1H8S5U0</accession>
<keyword evidence="3" id="KW-0804">Transcription</keyword>
<evidence type="ECO:0000256" key="2">
    <source>
        <dbReference type="ARBA" id="ARBA00023125"/>
    </source>
</evidence>
<keyword evidence="1" id="KW-0805">Transcription regulation</keyword>
<dbReference type="SMART" id="SM00895">
    <property type="entry name" value="FCD"/>
    <property type="match status" value="1"/>
</dbReference>
<sequence length="242" mass="28140">MRLRHEGMADEQRRPSRRRSPGRQADRVYVRLKECLFLEPWALPGMKWTEHGLSTLFGTSRAPVREALQRLVQERYLAAHYRNGYTVKGFSTEMFKELTDVRILLECQALRLSRDHPALTEELETLRHVWEAPEERVSFDHMTRMNREFHLSLVRLGGNEQLSRVHADVLERVEVVQRLDFTAHDRVEATYREHLGVINALARGQTEQAVSELTDHIQKSTAAVNDRMTDYFEAPPTPRSPG</sequence>
<dbReference type="Gene3D" id="1.10.10.10">
    <property type="entry name" value="Winged helix-like DNA-binding domain superfamily/Winged helix DNA-binding domain"/>
    <property type="match status" value="1"/>
</dbReference>
<dbReference type="STRING" id="406100.SAMN04488052_102479"/>
<dbReference type="Pfam" id="PF07729">
    <property type="entry name" value="FCD"/>
    <property type="match status" value="1"/>
</dbReference>
<feature type="domain" description="GntR C-terminal" evidence="5">
    <location>
        <begin position="97"/>
        <end position="219"/>
    </location>
</feature>
<dbReference type="AlphaFoldDB" id="A0A1H8S5U0"/>
<dbReference type="EMBL" id="FOEG01000002">
    <property type="protein sequence ID" value="SEO73523.1"/>
    <property type="molecule type" value="Genomic_DNA"/>
</dbReference>
<protein>
    <submittedName>
        <fullName evidence="6">DNA-binding transcriptional regulator, GntR family</fullName>
    </submittedName>
</protein>
<dbReference type="InterPro" id="IPR036390">
    <property type="entry name" value="WH_DNA-bd_sf"/>
</dbReference>
<proteinExistence type="predicted"/>
<dbReference type="GO" id="GO:0003700">
    <property type="term" value="F:DNA-binding transcription factor activity"/>
    <property type="evidence" value="ECO:0007669"/>
    <property type="project" value="InterPro"/>
</dbReference>
<dbReference type="PANTHER" id="PTHR43537:SF24">
    <property type="entry name" value="GLUCONATE OPERON TRANSCRIPTIONAL REPRESSOR"/>
    <property type="match status" value="1"/>
</dbReference>